<feature type="domain" description="Porphobilinogen deaminase N-terminal" evidence="8">
    <location>
        <begin position="3"/>
        <end position="199"/>
    </location>
</feature>
<evidence type="ECO:0000313" key="10">
    <source>
        <dbReference type="Proteomes" id="UP000185490"/>
    </source>
</evidence>
<dbReference type="PIRSF" id="PIRSF001438">
    <property type="entry name" value="4pyrrol_synth_OHMeBilane_synth"/>
    <property type="match status" value="1"/>
</dbReference>
<evidence type="ECO:0000256" key="3">
    <source>
        <dbReference type="ARBA" id="ARBA00012655"/>
    </source>
</evidence>
<dbReference type="EMBL" id="CP007389">
    <property type="protein sequence ID" value="APT73719.1"/>
    <property type="molecule type" value="Genomic_DNA"/>
</dbReference>
<dbReference type="PRINTS" id="PR00151">
    <property type="entry name" value="PORPHBDMNASE"/>
</dbReference>
<dbReference type="Pfam" id="PF01379">
    <property type="entry name" value="Porphobil_deam"/>
    <property type="match status" value="1"/>
</dbReference>
<dbReference type="InterPro" id="IPR022417">
    <property type="entry name" value="Porphobilin_deaminase_N"/>
</dbReference>
<dbReference type="RefSeq" id="WP_012056932.1">
    <property type="nucleotide sequence ID" value="NZ_CP007389.1"/>
</dbReference>
<dbReference type="Gene3D" id="3.40.190.10">
    <property type="entry name" value="Periplasmic binding protein-like II"/>
    <property type="match status" value="2"/>
</dbReference>
<evidence type="ECO:0000256" key="4">
    <source>
        <dbReference type="ARBA" id="ARBA00022679"/>
    </source>
</evidence>
<comment type="similarity">
    <text evidence="2">Belongs to the HMBS family.</text>
</comment>
<keyword evidence="4" id="KW-0808">Transferase</keyword>
<evidence type="ECO:0000259" key="8">
    <source>
        <dbReference type="Pfam" id="PF01379"/>
    </source>
</evidence>
<comment type="function">
    <text evidence="1">Tetrapolymerization of the monopyrrole PBG into the hydroxymethylbilane pre-uroporphyrinogen in several discrete steps.</text>
</comment>
<reference evidence="9 10" key="1">
    <citation type="submission" date="2014-02" db="EMBL/GenBank/DDBJ databases">
        <title>Diversity of Thermotogales isolates from hydrothermal vents.</title>
        <authorList>
            <person name="Haverkamp T.H.A."/>
            <person name="Lossouarn J."/>
            <person name="Geslin C."/>
            <person name="Nesbo C.L."/>
        </authorList>
    </citation>
    <scope>NUCLEOTIDE SEQUENCE [LARGE SCALE GENOMIC DNA]</scope>
    <source>
        <strain evidence="9 10">431</strain>
    </source>
</reference>
<dbReference type="InterPro" id="IPR000860">
    <property type="entry name" value="HemC"/>
</dbReference>
<dbReference type="PANTHER" id="PTHR11557:SF0">
    <property type="entry name" value="PORPHOBILINOGEN DEAMINASE"/>
    <property type="match status" value="1"/>
</dbReference>
<accession>A0ABM6GE28</accession>
<dbReference type="PANTHER" id="PTHR11557">
    <property type="entry name" value="PORPHOBILINOGEN DEAMINASE"/>
    <property type="match status" value="1"/>
</dbReference>
<evidence type="ECO:0000256" key="1">
    <source>
        <dbReference type="ARBA" id="ARBA00002869"/>
    </source>
</evidence>
<evidence type="ECO:0000256" key="2">
    <source>
        <dbReference type="ARBA" id="ARBA00005638"/>
    </source>
</evidence>
<evidence type="ECO:0000256" key="6">
    <source>
        <dbReference type="ARBA" id="ARBA00048169"/>
    </source>
</evidence>
<dbReference type="SUPFAM" id="SSF53850">
    <property type="entry name" value="Periplasmic binding protein-like II"/>
    <property type="match status" value="1"/>
</dbReference>
<dbReference type="EC" id="2.5.1.61" evidence="3 7"/>
<evidence type="ECO:0000256" key="5">
    <source>
        <dbReference type="ARBA" id="ARBA00023244"/>
    </source>
</evidence>
<dbReference type="NCBIfam" id="TIGR00212">
    <property type="entry name" value="hemC"/>
    <property type="match status" value="1"/>
</dbReference>
<dbReference type="CDD" id="cd13647">
    <property type="entry name" value="PBP2_PBGD_2"/>
    <property type="match status" value="1"/>
</dbReference>
<keyword evidence="10" id="KW-1185">Reference proteome</keyword>
<protein>
    <recommendedName>
        <fullName evidence="3 7">Hydroxymethylbilane synthase</fullName>
        <ecNumber evidence="3 7">2.5.1.61</ecNumber>
    </recommendedName>
</protein>
<dbReference type="Proteomes" id="UP000185490">
    <property type="component" value="Chromosome"/>
</dbReference>
<name>A0ABM6GE28_9BACT</name>
<gene>
    <name evidence="9" type="ORF">BW47_03830</name>
</gene>
<keyword evidence="5" id="KW-0627">Porphyrin biosynthesis</keyword>
<organism evidence="9 10">
    <name type="scientific">Thermosipho melanesiensis</name>
    <dbReference type="NCBI Taxonomy" id="46541"/>
    <lineage>
        <taxon>Bacteria</taxon>
        <taxon>Thermotogati</taxon>
        <taxon>Thermotogota</taxon>
        <taxon>Thermotogae</taxon>
        <taxon>Thermotogales</taxon>
        <taxon>Fervidobacteriaceae</taxon>
        <taxon>Thermosipho</taxon>
    </lineage>
</organism>
<evidence type="ECO:0000256" key="7">
    <source>
        <dbReference type="NCBIfam" id="TIGR00212"/>
    </source>
</evidence>
<comment type="catalytic activity">
    <reaction evidence="6">
        <text>4 porphobilinogen + H2O = hydroxymethylbilane + 4 NH4(+)</text>
        <dbReference type="Rhea" id="RHEA:13185"/>
        <dbReference type="ChEBI" id="CHEBI:15377"/>
        <dbReference type="ChEBI" id="CHEBI:28938"/>
        <dbReference type="ChEBI" id="CHEBI:57845"/>
        <dbReference type="ChEBI" id="CHEBI:58126"/>
        <dbReference type="EC" id="2.5.1.61"/>
    </reaction>
</comment>
<evidence type="ECO:0000313" key="9">
    <source>
        <dbReference type="EMBL" id="APT73719.1"/>
    </source>
</evidence>
<proteinExistence type="inferred from homology"/>
<sequence>MKIRVGTRKSKLALIQTQLVVNKLKELLPNIDFEITPVVTKGDRLKTPIDKIGGKGVFVSDIEKLILDDKLDIAIHSMKDLPSKIPDKLFLTSVLKRECPNDVFIGKENFFNLKKGAKIGTSSKRRALQINMLRPDIEIVPIRGNVDTRIKKIGELDGIVIAAAGVIRLGLKDKITNLFEFEKIVPAPCQGILALEFSEKFLKPFEEIKDVIVDPKTEVETQIERKILSLLNFDCNTPFGFYCDASKKVTCYMFKNNERKKFTFESPEIEKILGEIIWE</sequence>